<evidence type="ECO:0000313" key="7">
    <source>
        <dbReference type="Proteomes" id="UP000466848"/>
    </source>
</evidence>
<dbReference type="RefSeq" id="WP_163065769.1">
    <property type="nucleotide sequence ID" value="NZ_CP048649.1"/>
</dbReference>
<gene>
    <name evidence="6" type="ORF">Ami103574_06030</name>
</gene>
<evidence type="ECO:0000256" key="4">
    <source>
        <dbReference type="ARBA" id="ARBA00023002"/>
    </source>
</evidence>
<dbReference type="InterPro" id="IPR006094">
    <property type="entry name" value="Oxid_FAD_bind_N"/>
</dbReference>
<protein>
    <submittedName>
        <fullName evidence="6">FAD-binding oxidoreductase</fullName>
    </submittedName>
</protein>
<dbReference type="Gene3D" id="3.30.465.10">
    <property type="match status" value="1"/>
</dbReference>
<evidence type="ECO:0000256" key="3">
    <source>
        <dbReference type="ARBA" id="ARBA00022827"/>
    </source>
</evidence>
<dbReference type="Pfam" id="PF02913">
    <property type="entry name" value="FAD-oxidase_C"/>
    <property type="match status" value="1"/>
</dbReference>
<accession>A0A858BXW6</accession>
<dbReference type="InterPro" id="IPR051914">
    <property type="entry name" value="FAD-linked_OxidoTrans_Type4"/>
</dbReference>
<dbReference type="InterPro" id="IPR016166">
    <property type="entry name" value="FAD-bd_PCMH"/>
</dbReference>
<dbReference type="PROSITE" id="PS51387">
    <property type="entry name" value="FAD_PCMH"/>
    <property type="match status" value="1"/>
</dbReference>
<dbReference type="Gene3D" id="3.30.70.2740">
    <property type="match status" value="1"/>
</dbReference>
<dbReference type="KEGG" id="abut:Ami103574_06030"/>
<dbReference type="Gene3D" id="1.10.45.10">
    <property type="entry name" value="Vanillyl-alcohol Oxidase, Chain A, domain 4"/>
    <property type="match status" value="1"/>
</dbReference>
<dbReference type="PANTHER" id="PTHR42934">
    <property type="entry name" value="GLYCOLATE OXIDASE SUBUNIT GLCD"/>
    <property type="match status" value="1"/>
</dbReference>
<reference evidence="6 7" key="1">
    <citation type="submission" date="2020-02" db="EMBL/GenBank/DDBJ databases">
        <authorList>
            <person name="Kim Y.B."/>
            <person name="Roh S.W."/>
        </authorList>
    </citation>
    <scope>NUCLEOTIDE SEQUENCE [LARGE SCALE GENOMIC DNA]</scope>
    <source>
        <strain evidence="6 7">DSM 103574</strain>
    </source>
</reference>
<dbReference type="GO" id="GO:0016491">
    <property type="term" value="F:oxidoreductase activity"/>
    <property type="evidence" value="ECO:0007669"/>
    <property type="project" value="UniProtKB-KW"/>
</dbReference>
<proteinExistence type="predicted"/>
<sequence>MKDADVKNLTDIVGADWIITDLEQKSAYFYDEIERALRPVANEQSIVVKPKNTEELSAIMAYAYEQEIPVVIRGGGTGLCGGATPVVESLILSMERFKKIIQIDEDNMMAELEAGVTLRELLDELEGHKGIAFPVHPGDEGAQIGGMVTTNAGGARAVRHGIMRNHIKGLEVVLPDGEVLKLGGRLLKDNAGYSLMNLLTGSEGTLAAITKVILRLYPEDKYSATLAIAFADMDQASAAVLEIIKSGVSPLAVEYQDKKLNLETAAYLGLHWPLDEGEADLMIILSERSEAALYLACEQIEAICRKHQAVKAVYAGTKKEQAELLMIRSGSYEIIQELIAHNLDMAVPPARVPEFMRGLRKLAEKYGTRTNIVAHIADGNVHNDILLEDGKIPAFTPDLLKEMYELCFQLGGTITGEHGVGKLRLADLKLQKNNRELELMKQIKKIFDPKGILNPGTVVQIDGCNKN</sequence>
<evidence type="ECO:0000313" key="6">
    <source>
        <dbReference type="EMBL" id="QIB68906.1"/>
    </source>
</evidence>
<keyword evidence="2" id="KW-0285">Flavoprotein</keyword>
<dbReference type="SUPFAM" id="SSF55103">
    <property type="entry name" value="FAD-linked oxidases, C-terminal domain"/>
    <property type="match status" value="1"/>
</dbReference>
<name>A0A858BXW6_9FIRM</name>
<evidence type="ECO:0000256" key="1">
    <source>
        <dbReference type="ARBA" id="ARBA00001974"/>
    </source>
</evidence>
<feature type="domain" description="FAD-binding PCMH-type" evidence="5">
    <location>
        <begin position="40"/>
        <end position="219"/>
    </location>
</feature>
<dbReference type="InterPro" id="IPR016169">
    <property type="entry name" value="FAD-bd_PCMH_sub2"/>
</dbReference>
<dbReference type="Proteomes" id="UP000466848">
    <property type="component" value="Chromosome"/>
</dbReference>
<dbReference type="SUPFAM" id="SSF56176">
    <property type="entry name" value="FAD-binding/transporter-associated domain-like"/>
    <property type="match status" value="1"/>
</dbReference>
<dbReference type="Pfam" id="PF01565">
    <property type="entry name" value="FAD_binding_4"/>
    <property type="match status" value="1"/>
</dbReference>
<keyword evidence="4" id="KW-0560">Oxidoreductase</keyword>
<dbReference type="InterPro" id="IPR016171">
    <property type="entry name" value="Vanillyl_alc_oxidase_C-sub2"/>
</dbReference>
<evidence type="ECO:0000259" key="5">
    <source>
        <dbReference type="PROSITE" id="PS51387"/>
    </source>
</evidence>
<comment type="cofactor">
    <cofactor evidence="1">
        <name>FAD</name>
        <dbReference type="ChEBI" id="CHEBI:57692"/>
    </cofactor>
</comment>
<dbReference type="InterPro" id="IPR036318">
    <property type="entry name" value="FAD-bd_PCMH-like_sf"/>
</dbReference>
<organism evidence="6 7">
    <name type="scientific">Aminipila butyrica</name>
    <dbReference type="NCBI Taxonomy" id="433296"/>
    <lineage>
        <taxon>Bacteria</taxon>
        <taxon>Bacillati</taxon>
        <taxon>Bacillota</taxon>
        <taxon>Clostridia</taxon>
        <taxon>Peptostreptococcales</taxon>
        <taxon>Anaerovoracaceae</taxon>
        <taxon>Aminipila</taxon>
    </lineage>
</organism>
<dbReference type="AlphaFoldDB" id="A0A858BXW6"/>
<keyword evidence="7" id="KW-1185">Reference proteome</keyword>
<dbReference type="InterPro" id="IPR016164">
    <property type="entry name" value="FAD-linked_Oxase-like_C"/>
</dbReference>
<dbReference type="EMBL" id="CP048649">
    <property type="protein sequence ID" value="QIB68906.1"/>
    <property type="molecule type" value="Genomic_DNA"/>
</dbReference>
<keyword evidence="3" id="KW-0274">FAD</keyword>
<dbReference type="PANTHER" id="PTHR42934:SF2">
    <property type="entry name" value="GLYCOLATE OXIDASE SUBUNIT GLCD"/>
    <property type="match status" value="1"/>
</dbReference>
<dbReference type="FunFam" id="1.10.45.10:FF:000001">
    <property type="entry name" value="D-lactate dehydrogenase mitochondrial"/>
    <property type="match status" value="1"/>
</dbReference>
<evidence type="ECO:0000256" key="2">
    <source>
        <dbReference type="ARBA" id="ARBA00022630"/>
    </source>
</evidence>
<dbReference type="GO" id="GO:0071949">
    <property type="term" value="F:FAD binding"/>
    <property type="evidence" value="ECO:0007669"/>
    <property type="project" value="InterPro"/>
</dbReference>
<dbReference type="InterPro" id="IPR004113">
    <property type="entry name" value="FAD-bd_oxidored_4_C"/>
</dbReference>